<sequence length="181" mass="20785">MNTRIHLTLEKFGNLLHLPPGGNYDDKGPFNCTFFIEFGFASELNIHDHVLYLIMIWNLHPIKKHAKLRNTDYWWLDSVHSNRRPDLALIMRLGISTFEDSPISSNQPISYEALHHASYHYDANFGEWIKNGHSTANENDNVKGAFEDILASKHVPPLGTSSRLFNLLSILMLSSFMLYTL</sequence>
<dbReference type="AlphaFoldDB" id="A0A9D4AL23"/>
<reference evidence="1 2" key="1">
    <citation type="journal article" date="2021" name="Plant Biotechnol. J.">
        <title>Multi-omics assisted identification of the key and species-specific regulatory components of drought-tolerant mechanisms in Gossypium stocksii.</title>
        <authorList>
            <person name="Yu D."/>
            <person name="Ke L."/>
            <person name="Zhang D."/>
            <person name="Wu Y."/>
            <person name="Sun Y."/>
            <person name="Mei J."/>
            <person name="Sun J."/>
            <person name="Sun Y."/>
        </authorList>
    </citation>
    <scope>NUCLEOTIDE SEQUENCE [LARGE SCALE GENOMIC DNA]</scope>
    <source>
        <strain evidence="2">cv. E1</strain>
        <tissue evidence="1">Leaf</tissue>
    </source>
</reference>
<evidence type="ECO:0000313" key="1">
    <source>
        <dbReference type="EMBL" id="KAH1129766.1"/>
    </source>
</evidence>
<keyword evidence="2" id="KW-1185">Reference proteome</keyword>
<dbReference type="OrthoDB" id="946349at2759"/>
<gene>
    <name evidence="1" type="ORF">J1N35_001144</name>
</gene>
<organism evidence="1 2">
    <name type="scientific">Gossypium stocksii</name>
    <dbReference type="NCBI Taxonomy" id="47602"/>
    <lineage>
        <taxon>Eukaryota</taxon>
        <taxon>Viridiplantae</taxon>
        <taxon>Streptophyta</taxon>
        <taxon>Embryophyta</taxon>
        <taxon>Tracheophyta</taxon>
        <taxon>Spermatophyta</taxon>
        <taxon>Magnoliopsida</taxon>
        <taxon>eudicotyledons</taxon>
        <taxon>Gunneridae</taxon>
        <taxon>Pentapetalae</taxon>
        <taxon>rosids</taxon>
        <taxon>malvids</taxon>
        <taxon>Malvales</taxon>
        <taxon>Malvaceae</taxon>
        <taxon>Malvoideae</taxon>
        <taxon>Gossypium</taxon>
    </lineage>
</organism>
<evidence type="ECO:0000313" key="2">
    <source>
        <dbReference type="Proteomes" id="UP000828251"/>
    </source>
</evidence>
<comment type="caution">
    <text evidence="1">The sequence shown here is derived from an EMBL/GenBank/DDBJ whole genome shotgun (WGS) entry which is preliminary data.</text>
</comment>
<dbReference type="Proteomes" id="UP000828251">
    <property type="component" value="Unassembled WGS sequence"/>
</dbReference>
<dbReference type="EMBL" id="JAIQCV010000001">
    <property type="protein sequence ID" value="KAH1129766.1"/>
    <property type="molecule type" value="Genomic_DNA"/>
</dbReference>
<protein>
    <submittedName>
        <fullName evidence="1">Uncharacterized protein</fullName>
    </submittedName>
</protein>
<name>A0A9D4AL23_9ROSI</name>
<accession>A0A9D4AL23</accession>
<proteinExistence type="predicted"/>